<dbReference type="EMBL" id="JACHWP010000003">
    <property type="protein sequence ID" value="MBB3023260.1"/>
    <property type="molecule type" value="Genomic_DNA"/>
</dbReference>
<dbReference type="InterPro" id="IPR013766">
    <property type="entry name" value="Thioredoxin_domain"/>
</dbReference>
<dbReference type="Proteomes" id="UP000568050">
    <property type="component" value="Unassembled WGS sequence"/>
</dbReference>
<dbReference type="Pfam" id="PF00578">
    <property type="entry name" value="AhpC-TSA"/>
    <property type="match status" value="1"/>
</dbReference>
<dbReference type="GO" id="GO:0016491">
    <property type="term" value="F:oxidoreductase activity"/>
    <property type="evidence" value="ECO:0007669"/>
    <property type="project" value="InterPro"/>
</dbReference>
<keyword evidence="1" id="KW-0677">Repeat</keyword>
<dbReference type="Pfam" id="PF01436">
    <property type="entry name" value="NHL"/>
    <property type="match status" value="1"/>
</dbReference>
<organism evidence="4 5">
    <name type="scientific">Helcobacillus massiliensis</name>
    <dbReference type="NCBI Taxonomy" id="521392"/>
    <lineage>
        <taxon>Bacteria</taxon>
        <taxon>Bacillati</taxon>
        <taxon>Actinomycetota</taxon>
        <taxon>Actinomycetes</taxon>
        <taxon>Micrococcales</taxon>
        <taxon>Dermabacteraceae</taxon>
        <taxon>Helcobacillus</taxon>
    </lineage>
</organism>
<dbReference type="SUPFAM" id="SSF101898">
    <property type="entry name" value="NHL repeat"/>
    <property type="match status" value="1"/>
</dbReference>
<dbReference type="Gene3D" id="3.40.30.10">
    <property type="entry name" value="Glutaredoxin"/>
    <property type="match status" value="1"/>
</dbReference>
<dbReference type="InterPro" id="IPR000866">
    <property type="entry name" value="AhpC/TSA"/>
</dbReference>
<accession>A0A839QWT6</accession>
<evidence type="ECO:0000256" key="1">
    <source>
        <dbReference type="ARBA" id="ARBA00022737"/>
    </source>
</evidence>
<dbReference type="PROSITE" id="PS51125">
    <property type="entry name" value="NHL"/>
    <property type="match status" value="1"/>
</dbReference>
<evidence type="ECO:0000259" key="3">
    <source>
        <dbReference type="PROSITE" id="PS51352"/>
    </source>
</evidence>
<dbReference type="GO" id="GO:0016853">
    <property type="term" value="F:isomerase activity"/>
    <property type="evidence" value="ECO:0007669"/>
    <property type="project" value="UniProtKB-KW"/>
</dbReference>
<feature type="repeat" description="NHL" evidence="2">
    <location>
        <begin position="433"/>
        <end position="463"/>
    </location>
</feature>
<gene>
    <name evidence="4" type="ORF">FHX50_001545</name>
</gene>
<dbReference type="InterPro" id="IPR011042">
    <property type="entry name" value="6-blade_b-propeller_TolB-like"/>
</dbReference>
<comment type="caution">
    <text evidence="4">The sequence shown here is derived from an EMBL/GenBank/DDBJ whole genome shotgun (WGS) entry which is preliminary data.</text>
</comment>
<reference evidence="4 5" key="1">
    <citation type="submission" date="2020-08" db="EMBL/GenBank/DDBJ databases">
        <title>Sequencing the genomes of 1000 actinobacteria strains.</title>
        <authorList>
            <person name="Klenk H.-P."/>
        </authorList>
    </citation>
    <scope>NUCLEOTIDE SEQUENCE [LARGE SCALE GENOMIC DNA]</scope>
    <source>
        <strain evidence="4 5">DSM 23040</strain>
    </source>
</reference>
<keyword evidence="4" id="KW-0413">Isomerase</keyword>
<dbReference type="InterPro" id="IPR001258">
    <property type="entry name" value="NHL_repeat"/>
</dbReference>
<feature type="domain" description="Thioredoxin" evidence="3">
    <location>
        <begin position="1"/>
        <end position="152"/>
    </location>
</feature>
<name>A0A839QWT6_9MICO</name>
<keyword evidence="5" id="KW-1185">Reference proteome</keyword>
<proteinExistence type="predicted"/>
<evidence type="ECO:0000313" key="5">
    <source>
        <dbReference type="Proteomes" id="UP000568050"/>
    </source>
</evidence>
<protein>
    <submittedName>
        <fullName evidence="4">Thiol-disulfide isomerase/thioredoxin</fullName>
    </submittedName>
</protein>
<dbReference type="SUPFAM" id="SSF52833">
    <property type="entry name" value="Thioredoxin-like"/>
    <property type="match status" value="1"/>
</dbReference>
<dbReference type="Gene3D" id="2.120.10.30">
    <property type="entry name" value="TolB, C-terminal domain"/>
    <property type="match status" value="2"/>
</dbReference>
<dbReference type="InterPro" id="IPR036249">
    <property type="entry name" value="Thioredoxin-like_sf"/>
</dbReference>
<dbReference type="AlphaFoldDB" id="A0A839QWT6"/>
<dbReference type="PANTHER" id="PTHR46388:SF2">
    <property type="entry name" value="NHL REPEAT-CONTAINING PROTEIN 2"/>
    <property type="match status" value="1"/>
</dbReference>
<dbReference type="PROSITE" id="PS51352">
    <property type="entry name" value="THIOREDOXIN_2"/>
    <property type="match status" value="1"/>
</dbReference>
<dbReference type="PANTHER" id="PTHR46388">
    <property type="entry name" value="NHL REPEAT-CONTAINING PROTEIN 2"/>
    <property type="match status" value="1"/>
</dbReference>
<sequence>MTDTLATPERPDAPELRGRSWLNTGGAALTLDDLRGKVVVLDFWTFCCVNCLHVLDELRPLEEEFGDVAVVVGVHSPKFEFERDPDALAANCERYDVHHPVLDDPELRTWTAYGAKAWPTLIVLDTHGRIAASMSGEGHRENLRGIIERLAAEGESDGSLRRGPAPTVIEERELQPLRFPSKAVRLNDGRWAVSDAGQHRVVITEADGSTVSEVIGTGQRGWADGEAGEAQFAEPNGIAVLPPEVADECGYDLVVADTANHRLRGIALGHARLLRSRTASVVRSLAGTGRQWMQGEPLASFSGSPLAFSLSTPWDLQYDPVSRQVLITMAGIHQLWAYTPAVVDDNGEFGDTGAIGVIAGTTQEGSVDGPLHDSWWAQPSGITVDGSGSLFVADSETSAIRMVDHERQAVTTLAGAGLFDFGYVDGPLETARFQHPLGITVMTDGRIAVADTYNGAIRIVDPSQDSVVTIATGLNEPSDVQNADPIDGVAQLMVVESGAHRINWISAAPAAEQYIDTGAQETQRPVTDVPADGRLRVDVLFTPPEGHKLDDSYGPATKVSITTTPPEMLLSGGGDSTDLSRTIELDPSIPEGVLHVNARAASCDADPANEFPACHMHQQDWGVPIALADGAPDHLDLSLLG</sequence>
<dbReference type="GO" id="GO:0016209">
    <property type="term" value="F:antioxidant activity"/>
    <property type="evidence" value="ECO:0007669"/>
    <property type="project" value="InterPro"/>
</dbReference>
<evidence type="ECO:0000313" key="4">
    <source>
        <dbReference type="EMBL" id="MBB3023260.1"/>
    </source>
</evidence>
<dbReference type="RefSeq" id="WP_183376272.1">
    <property type="nucleotide sequence ID" value="NZ_CBCSFZ010000023.1"/>
</dbReference>
<evidence type="ECO:0000256" key="2">
    <source>
        <dbReference type="PROSITE-ProRule" id="PRU00504"/>
    </source>
</evidence>